<dbReference type="Pfam" id="PF07859">
    <property type="entry name" value="Abhydrolase_3"/>
    <property type="match status" value="1"/>
</dbReference>
<name>A0A100WTC1_MYCFO</name>
<dbReference type="PANTHER" id="PTHR48081">
    <property type="entry name" value="AB HYDROLASE SUPERFAMILY PROTEIN C4A8.06C"/>
    <property type="match status" value="1"/>
</dbReference>
<dbReference type="RefSeq" id="WP_171503753.1">
    <property type="nucleotide sequence ID" value="NZ_BCSZ01000038.1"/>
</dbReference>
<dbReference type="InterPro" id="IPR013094">
    <property type="entry name" value="AB_hydrolase_3"/>
</dbReference>
<protein>
    <submittedName>
        <fullName evidence="4">Lipase/esterase LipN</fullName>
    </submittedName>
</protein>
<dbReference type="PANTHER" id="PTHR48081:SF8">
    <property type="entry name" value="ALPHA_BETA HYDROLASE FOLD-3 DOMAIN-CONTAINING PROTEIN-RELATED"/>
    <property type="match status" value="1"/>
</dbReference>
<dbReference type="Gene3D" id="3.40.50.1820">
    <property type="entry name" value="alpha/beta hydrolase"/>
    <property type="match status" value="1"/>
</dbReference>
<proteinExistence type="inferred from homology"/>
<evidence type="ECO:0000259" key="3">
    <source>
        <dbReference type="Pfam" id="PF07859"/>
    </source>
</evidence>
<reference evidence="4 5" key="1">
    <citation type="journal article" date="2016" name="Genome Announc.">
        <title>Draft Genome Sequences of Five Rapidly Growing Mycobacterium Species, M. thermoresistibile, M. fortuitum subsp. acetamidolyticum, M. canariasense, M. brisbanense, and M. novocastrense.</title>
        <authorList>
            <person name="Katahira K."/>
            <person name="Ogura Y."/>
            <person name="Gotoh Y."/>
            <person name="Hayashi T."/>
        </authorList>
    </citation>
    <scope>NUCLEOTIDE SEQUENCE [LARGE SCALE GENOMIC DNA]</scope>
    <source>
        <strain evidence="4 5">JCM6368</strain>
    </source>
</reference>
<evidence type="ECO:0000313" key="5">
    <source>
        <dbReference type="Proteomes" id="UP000069705"/>
    </source>
</evidence>
<dbReference type="InterPro" id="IPR029058">
    <property type="entry name" value="AB_hydrolase_fold"/>
</dbReference>
<keyword evidence="2" id="KW-0378">Hydrolase</keyword>
<evidence type="ECO:0000256" key="1">
    <source>
        <dbReference type="ARBA" id="ARBA00010515"/>
    </source>
</evidence>
<dbReference type="PROSITE" id="PS01173">
    <property type="entry name" value="LIPASE_GDXG_HIS"/>
    <property type="match status" value="1"/>
</dbReference>
<feature type="domain" description="Alpha/beta hydrolase fold-3" evidence="3">
    <location>
        <begin position="144"/>
        <end position="349"/>
    </location>
</feature>
<evidence type="ECO:0000256" key="2">
    <source>
        <dbReference type="ARBA" id="ARBA00022801"/>
    </source>
</evidence>
<dbReference type="Proteomes" id="UP000069705">
    <property type="component" value="Unassembled WGS sequence"/>
</dbReference>
<dbReference type="AlphaFoldDB" id="A0A100WTC1"/>
<accession>A0A100WTC1</accession>
<gene>
    <name evidence="4" type="ORF">RMCFA_4239</name>
</gene>
<reference evidence="5" key="2">
    <citation type="submission" date="2016-02" db="EMBL/GenBank/DDBJ databases">
        <title>Draft genome sequence of five rapidly growing Mycobacterium species.</title>
        <authorList>
            <person name="Katahira K."/>
            <person name="Gotou Y."/>
            <person name="Iida K."/>
            <person name="Ogura Y."/>
            <person name="Hayashi T."/>
        </authorList>
    </citation>
    <scope>NUCLEOTIDE SEQUENCE [LARGE SCALE GENOMIC DNA]</scope>
    <source>
        <strain evidence="5">JCM6368</strain>
    </source>
</reference>
<dbReference type="InterPro" id="IPR050300">
    <property type="entry name" value="GDXG_lipolytic_enzyme"/>
</dbReference>
<dbReference type="GO" id="GO:0016787">
    <property type="term" value="F:hydrolase activity"/>
    <property type="evidence" value="ECO:0007669"/>
    <property type="project" value="UniProtKB-KW"/>
</dbReference>
<organism evidence="4 5">
    <name type="scientific">Mycolicibacterium fortuitum subsp. acetamidolyticum</name>
    <dbReference type="NCBI Taxonomy" id="144550"/>
    <lineage>
        <taxon>Bacteria</taxon>
        <taxon>Bacillati</taxon>
        <taxon>Actinomycetota</taxon>
        <taxon>Actinomycetes</taxon>
        <taxon>Mycobacteriales</taxon>
        <taxon>Mycobacteriaceae</taxon>
        <taxon>Mycolicibacterium</taxon>
    </lineage>
</organism>
<dbReference type="EMBL" id="BCSZ01000038">
    <property type="protein sequence ID" value="GAT04128.1"/>
    <property type="molecule type" value="Genomic_DNA"/>
</dbReference>
<dbReference type="FunFam" id="3.40.50.1820:FF:000089">
    <property type="entry name" value="Alpha/beta hydrolase"/>
    <property type="match status" value="1"/>
</dbReference>
<dbReference type="SUPFAM" id="SSF53474">
    <property type="entry name" value="alpha/beta-Hydrolases"/>
    <property type="match status" value="1"/>
</dbReference>
<evidence type="ECO:0000313" key="4">
    <source>
        <dbReference type="EMBL" id="GAT04128.1"/>
    </source>
</evidence>
<comment type="caution">
    <text evidence="4">The sequence shown here is derived from an EMBL/GenBank/DDBJ whole genome shotgun (WGS) entry which is preliminary data.</text>
</comment>
<dbReference type="InterPro" id="IPR002168">
    <property type="entry name" value="Lipase_GDXG_HIS_AS"/>
</dbReference>
<sequence length="378" mass="39890">MTESLPGGPVRGRPGGESRDLVRQALLVRATKLTLAAIPRIPDRVKRLLLGGRSVTIDGNTLDTTLQLTLAAEHAAGVGGLVADHDPETGVAVSRAALRSTAAMMKVRIDADVSEISIPGPAGPIPARRYVPDGTGSPATSALLLYFHGGGFVLGDLDTHDSLCRLICRDGGIQVISVDYRLAPEHKAPAAVDDAYAAYRWALDHAAGLGATRIVVGGDSAGANLAAVVTQQARDSELPLPALQLLLYPVTDMSSETRSKTLFAKGFFLEKRDMDWFFSHYLDGAEVSAEDPLVSPLLAEDLSGLPPALVITAGFDPLRDEGDRYARALQEAGVVVDFREERSIIHAFANFFPLGGGSATATSAMISALRAHLSHAES</sequence>
<comment type="similarity">
    <text evidence="1">Belongs to the 'GDXG' lipolytic enzyme family.</text>
</comment>